<gene>
    <name evidence="3" type="ORF">ACFOHV_08780</name>
</gene>
<keyword evidence="2" id="KW-1133">Transmembrane helix</keyword>
<keyword evidence="2" id="KW-0812">Transmembrane</keyword>
<comment type="caution">
    <text evidence="3">The sequence shown here is derived from an EMBL/GenBank/DDBJ whole genome shotgun (WGS) entry which is preliminary data.</text>
</comment>
<feature type="region of interest" description="Disordered" evidence="1">
    <location>
        <begin position="46"/>
        <end position="103"/>
    </location>
</feature>
<evidence type="ECO:0000256" key="1">
    <source>
        <dbReference type="SAM" id="MobiDB-lite"/>
    </source>
</evidence>
<keyword evidence="2" id="KW-0472">Membrane</keyword>
<feature type="region of interest" description="Disordered" evidence="1">
    <location>
        <begin position="1"/>
        <end position="26"/>
    </location>
</feature>
<feature type="transmembrane region" description="Helical" evidence="2">
    <location>
        <begin position="27"/>
        <end position="46"/>
    </location>
</feature>
<dbReference type="RefSeq" id="WP_182305670.1">
    <property type="nucleotide sequence ID" value="NZ_CP059896.1"/>
</dbReference>
<evidence type="ECO:0000313" key="4">
    <source>
        <dbReference type="Proteomes" id="UP001595647"/>
    </source>
</evidence>
<sequence>MTYDPNLNRDPPDVRNPPPRASRSGTWTWAAIGAVIVLGLVVWSLMSGGPGVDQSTTSSTTSSTTAPATDTAPAIQPATPAAPATPPTNDAAPANPPAGNSQP</sequence>
<feature type="compositionally biased region" description="Low complexity" evidence="1">
    <location>
        <begin position="53"/>
        <end position="103"/>
    </location>
</feature>
<accession>A0ABV7I4Q1</accession>
<organism evidence="3 4">
    <name type="scientific">Ciceribacter thiooxidans</name>
    <dbReference type="NCBI Taxonomy" id="1969821"/>
    <lineage>
        <taxon>Bacteria</taxon>
        <taxon>Pseudomonadati</taxon>
        <taxon>Pseudomonadota</taxon>
        <taxon>Alphaproteobacteria</taxon>
        <taxon>Hyphomicrobiales</taxon>
        <taxon>Rhizobiaceae</taxon>
        <taxon>Ciceribacter</taxon>
    </lineage>
</organism>
<evidence type="ECO:0000313" key="3">
    <source>
        <dbReference type="EMBL" id="MFC3163372.1"/>
    </source>
</evidence>
<keyword evidence="4" id="KW-1185">Reference proteome</keyword>
<reference evidence="4" key="1">
    <citation type="journal article" date="2019" name="Int. J. Syst. Evol. Microbiol.">
        <title>The Global Catalogue of Microorganisms (GCM) 10K type strain sequencing project: providing services to taxonomists for standard genome sequencing and annotation.</title>
        <authorList>
            <consortium name="The Broad Institute Genomics Platform"/>
            <consortium name="The Broad Institute Genome Sequencing Center for Infectious Disease"/>
            <person name="Wu L."/>
            <person name="Ma J."/>
        </authorList>
    </citation>
    <scope>NUCLEOTIDE SEQUENCE [LARGE SCALE GENOMIC DNA]</scope>
    <source>
        <strain evidence="4">KCTC 52231</strain>
    </source>
</reference>
<dbReference type="EMBL" id="JBHRTG010000007">
    <property type="protein sequence ID" value="MFC3163372.1"/>
    <property type="molecule type" value="Genomic_DNA"/>
</dbReference>
<proteinExistence type="predicted"/>
<name>A0ABV7I4Q1_9HYPH</name>
<protein>
    <submittedName>
        <fullName evidence="3">Uncharacterized protein</fullName>
    </submittedName>
</protein>
<evidence type="ECO:0000256" key="2">
    <source>
        <dbReference type="SAM" id="Phobius"/>
    </source>
</evidence>
<dbReference type="Proteomes" id="UP001595647">
    <property type="component" value="Unassembled WGS sequence"/>
</dbReference>